<dbReference type="AlphaFoldDB" id="A0A514Z846"/>
<evidence type="ECO:0000313" key="1">
    <source>
        <dbReference type="EMBL" id="QDK70743.1"/>
    </source>
</evidence>
<keyword evidence="2" id="KW-1185">Reference proteome</keyword>
<accession>A0A514Z846</accession>
<sequence>MAYNKKEAQTKIQTLGSLMANKKYEEAWTSAGDLNAYLKVHKSEMSGSDYELINGTLKSFYAVNKQIETVGKRAFAMGKKAEGIQL</sequence>
<name>A0A514Z846_9LACT</name>
<dbReference type="OrthoDB" id="2242576at2"/>
<organism evidence="1 2">
    <name type="scientific">Lactococcus protaetiae</name>
    <dbReference type="NCBI Taxonomy" id="2592653"/>
    <lineage>
        <taxon>Bacteria</taxon>
        <taxon>Bacillati</taxon>
        <taxon>Bacillota</taxon>
        <taxon>Bacilli</taxon>
        <taxon>Lactobacillales</taxon>
        <taxon>Streptococcaceae</taxon>
        <taxon>Lactococcus</taxon>
    </lineage>
</organism>
<reference evidence="1 2" key="1">
    <citation type="submission" date="2019-07" db="EMBL/GenBank/DDBJ databases">
        <title>Genome sequencing of KACC 19320.</title>
        <authorList>
            <person name="Heo J."/>
            <person name="Kim S.-J."/>
            <person name="Kim J.-S."/>
            <person name="Hong S.-B."/>
            <person name="Kwon S.-W."/>
        </authorList>
    </citation>
    <scope>NUCLEOTIDE SEQUENCE [LARGE SCALE GENOMIC DNA]</scope>
    <source>
        <strain evidence="1 2">KACC 19320</strain>
    </source>
</reference>
<gene>
    <name evidence="1" type="ORF">FLP15_05725</name>
</gene>
<dbReference type="KEGG" id="lack:FLP15_05725"/>
<dbReference type="RefSeq" id="WP_142766329.1">
    <property type="nucleotide sequence ID" value="NZ_CP041356.1"/>
</dbReference>
<protein>
    <submittedName>
        <fullName evidence="1">Uncharacterized protein</fullName>
    </submittedName>
</protein>
<proteinExistence type="predicted"/>
<evidence type="ECO:0000313" key="2">
    <source>
        <dbReference type="Proteomes" id="UP000315128"/>
    </source>
</evidence>
<dbReference type="Proteomes" id="UP000315128">
    <property type="component" value="Chromosome"/>
</dbReference>
<dbReference type="EMBL" id="CP041356">
    <property type="protein sequence ID" value="QDK70743.1"/>
    <property type="molecule type" value="Genomic_DNA"/>
</dbReference>